<keyword evidence="2" id="KW-1185">Reference proteome</keyword>
<protein>
    <submittedName>
        <fullName evidence="1">Uncharacterized protein</fullName>
    </submittedName>
</protein>
<accession>A0A0D9W7P2</accession>
<organism evidence="1 2">
    <name type="scientific">Leersia perrieri</name>
    <dbReference type="NCBI Taxonomy" id="77586"/>
    <lineage>
        <taxon>Eukaryota</taxon>
        <taxon>Viridiplantae</taxon>
        <taxon>Streptophyta</taxon>
        <taxon>Embryophyta</taxon>
        <taxon>Tracheophyta</taxon>
        <taxon>Spermatophyta</taxon>
        <taxon>Magnoliopsida</taxon>
        <taxon>Liliopsida</taxon>
        <taxon>Poales</taxon>
        <taxon>Poaceae</taxon>
        <taxon>BOP clade</taxon>
        <taxon>Oryzoideae</taxon>
        <taxon>Oryzeae</taxon>
        <taxon>Oryzinae</taxon>
        <taxon>Leersia</taxon>
    </lineage>
</organism>
<dbReference type="EnsemblPlants" id="LPERR04G16360.1">
    <property type="protein sequence ID" value="LPERR04G16360.1"/>
    <property type="gene ID" value="LPERR04G16360"/>
</dbReference>
<reference evidence="1" key="3">
    <citation type="submission" date="2015-04" db="UniProtKB">
        <authorList>
            <consortium name="EnsemblPlants"/>
        </authorList>
    </citation>
    <scope>IDENTIFICATION</scope>
</reference>
<proteinExistence type="predicted"/>
<dbReference type="Proteomes" id="UP000032180">
    <property type="component" value="Chromosome 4"/>
</dbReference>
<reference evidence="2" key="2">
    <citation type="submission" date="2013-12" db="EMBL/GenBank/DDBJ databases">
        <authorList>
            <person name="Yu Y."/>
            <person name="Lee S."/>
            <person name="de Baynast K."/>
            <person name="Wissotski M."/>
            <person name="Liu L."/>
            <person name="Talag J."/>
            <person name="Goicoechea J."/>
            <person name="Angelova A."/>
            <person name="Jetty R."/>
            <person name="Kudrna D."/>
            <person name="Golser W."/>
            <person name="Rivera L."/>
            <person name="Zhang J."/>
            <person name="Wing R."/>
        </authorList>
    </citation>
    <scope>NUCLEOTIDE SEQUENCE</scope>
</reference>
<evidence type="ECO:0000313" key="2">
    <source>
        <dbReference type="Proteomes" id="UP000032180"/>
    </source>
</evidence>
<dbReference type="AlphaFoldDB" id="A0A0D9W7P2"/>
<sequence>MVSKCNSMICLVRRMRVEIARCVALSALGGGDSIAWTQLRQNGSFIISDLTRAVMAMMVVVVGH</sequence>
<reference evidence="1 2" key="1">
    <citation type="submission" date="2012-08" db="EMBL/GenBank/DDBJ databases">
        <title>Oryza genome evolution.</title>
        <authorList>
            <person name="Wing R.A."/>
        </authorList>
    </citation>
    <scope>NUCLEOTIDE SEQUENCE</scope>
</reference>
<name>A0A0D9W7P2_9ORYZ</name>
<evidence type="ECO:0000313" key="1">
    <source>
        <dbReference type="EnsemblPlants" id="LPERR04G16360.1"/>
    </source>
</evidence>
<dbReference type="Gramene" id="LPERR04G16360.1">
    <property type="protein sequence ID" value="LPERR04G16360.1"/>
    <property type="gene ID" value="LPERR04G16360"/>
</dbReference>
<dbReference type="HOGENOM" id="CLU_2870854_0_0_1"/>